<comment type="subcellular location">
    <subcellularLocation>
        <location evidence="1">Nucleus</location>
    </subcellularLocation>
</comment>
<dbReference type="Proteomes" id="UP001408789">
    <property type="component" value="Unassembled WGS sequence"/>
</dbReference>
<evidence type="ECO:0000259" key="8">
    <source>
        <dbReference type="PROSITE" id="PS50217"/>
    </source>
</evidence>
<feature type="coiled-coil region" evidence="6">
    <location>
        <begin position="310"/>
        <end position="393"/>
    </location>
</feature>
<dbReference type="SMART" id="SM00338">
    <property type="entry name" value="BRLZ"/>
    <property type="match status" value="1"/>
</dbReference>
<keyword evidence="10" id="KW-1185">Reference proteome</keyword>
<keyword evidence="3" id="KW-0238">DNA-binding</keyword>
<dbReference type="CDD" id="cd14703">
    <property type="entry name" value="bZIP_plant_RF2"/>
    <property type="match status" value="1"/>
</dbReference>
<organism evidence="9 10">
    <name type="scientific">Deinandra increscens subsp. villosa</name>
    <dbReference type="NCBI Taxonomy" id="3103831"/>
    <lineage>
        <taxon>Eukaryota</taxon>
        <taxon>Viridiplantae</taxon>
        <taxon>Streptophyta</taxon>
        <taxon>Embryophyta</taxon>
        <taxon>Tracheophyta</taxon>
        <taxon>Spermatophyta</taxon>
        <taxon>Magnoliopsida</taxon>
        <taxon>eudicotyledons</taxon>
        <taxon>Gunneridae</taxon>
        <taxon>Pentapetalae</taxon>
        <taxon>asterids</taxon>
        <taxon>campanulids</taxon>
        <taxon>Asterales</taxon>
        <taxon>Asteraceae</taxon>
        <taxon>Asteroideae</taxon>
        <taxon>Heliantheae alliance</taxon>
        <taxon>Madieae</taxon>
        <taxon>Madiinae</taxon>
        <taxon>Deinandra</taxon>
    </lineage>
</organism>
<keyword evidence="5" id="KW-0539">Nucleus</keyword>
<dbReference type="FunFam" id="1.20.5.170:FF:000009">
    <property type="entry name" value="probable transcription factor PosF21"/>
    <property type="match status" value="1"/>
</dbReference>
<reference evidence="9 10" key="1">
    <citation type="submission" date="2024-04" db="EMBL/GenBank/DDBJ databases">
        <title>The reference genome of an endangered Asteraceae, Deinandra increscens subsp. villosa, native to the Central Coast of California.</title>
        <authorList>
            <person name="Guilliams M."/>
            <person name="Hasenstab-Lehman K."/>
            <person name="Meyer R."/>
            <person name="Mcevoy S."/>
        </authorList>
    </citation>
    <scope>NUCLEOTIDE SEQUENCE [LARGE SCALE GENOMIC DNA]</scope>
    <source>
        <tissue evidence="9">Leaf</tissue>
    </source>
</reference>
<evidence type="ECO:0000313" key="10">
    <source>
        <dbReference type="Proteomes" id="UP001408789"/>
    </source>
</evidence>
<dbReference type="InterPro" id="IPR004827">
    <property type="entry name" value="bZIP"/>
</dbReference>
<feature type="region of interest" description="Disordered" evidence="7">
    <location>
        <begin position="1"/>
        <end position="106"/>
    </location>
</feature>
<comment type="caution">
    <text evidence="9">The sequence shown here is derived from an EMBL/GenBank/DDBJ whole genome shotgun (WGS) entry which is preliminary data.</text>
</comment>
<feature type="region of interest" description="Disordered" evidence="7">
    <location>
        <begin position="131"/>
        <end position="156"/>
    </location>
</feature>
<keyword evidence="2" id="KW-0805">Transcription regulation</keyword>
<feature type="compositionally biased region" description="Basic and acidic residues" evidence="7">
    <location>
        <begin position="208"/>
        <end position="217"/>
    </location>
</feature>
<dbReference type="PANTHER" id="PTHR13690">
    <property type="entry name" value="TRANSCRIPTION FACTOR POSF21-RELATED"/>
    <property type="match status" value="1"/>
</dbReference>
<keyword evidence="6" id="KW-0175">Coiled coil</keyword>
<feature type="compositionally biased region" description="Basic and acidic residues" evidence="7">
    <location>
        <begin position="412"/>
        <end position="429"/>
    </location>
</feature>
<feature type="compositionally biased region" description="Polar residues" evidence="7">
    <location>
        <begin position="34"/>
        <end position="43"/>
    </location>
</feature>
<dbReference type="InterPro" id="IPR046347">
    <property type="entry name" value="bZIP_sf"/>
</dbReference>
<keyword evidence="4" id="KW-0804">Transcription</keyword>
<evidence type="ECO:0000256" key="1">
    <source>
        <dbReference type="ARBA" id="ARBA00004123"/>
    </source>
</evidence>
<dbReference type="SUPFAM" id="SSF57959">
    <property type="entry name" value="Leucine zipper domain"/>
    <property type="match status" value="1"/>
</dbReference>
<feature type="region of interest" description="Disordered" evidence="7">
    <location>
        <begin position="409"/>
        <end position="429"/>
    </location>
</feature>
<evidence type="ECO:0000256" key="6">
    <source>
        <dbReference type="SAM" id="Coils"/>
    </source>
</evidence>
<feature type="region of interest" description="Disordered" evidence="7">
    <location>
        <begin position="179"/>
        <end position="217"/>
    </location>
</feature>
<dbReference type="AlphaFoldDB" id="A0AAP0D475"/>
<name>A0AAP0D475_9ASTR</name>
<proteinExistence type="predicted"/>
<evidence type="ECO:0000256" key="5">
    <source>
        <dbReference type="ARBA" id="ARBA00023242"/>
    </source>
</evidence>
<dbReference type="EMBL" id="JBCNJP010000017">
    <property type="protein sequence ID" value="KAK9064433.1"/>
    <property type="molecule type" value="Genomic_DNA"/>
</dbReference>
<dbReference type="PROSITE" id="PS50217">
    <property type="entry name" value="BZIP"/>
    <property type="match status" value="1"/>
</dbReference>
<evidence type="ECO:0000256" key="2">
    <source>
        <dbReference type="ARBA" id="ARBA00023015"/>
    </source>
</evidence>
<evidence type="ECO:0000313" key="9">
    <source>
        <dbReference type="EMBL" id="KAK9064433.1"/>
    </source>
</evidence>
<protein>
    <recommendedName>
        <fullName evidence="8">BZIP domain-containing protein</fullName>
    </recommendedName>
</protein>
<dbReference type="GO" id="GO:0003677">
    <property type="term" value="F:DNA binding"/>
    <property type="evidence" value="ECO:0007669"/>
    <property type="project" value="UniProtKB-KW"/>
</dbReference>
<feature type="compositionally biased region" description="Polar residues" evidence="7">
    <location>
        <begin position="191"/>
        <end position="206"/>
    </location>
</feature>
<feature type="domain" description="BZIP" evidence="8">
    <location>
        <begin position="292"/>
        <end position="355"/>
    </location>
</feature>
<feature type="compositionally biased region" description="Polar residues" evidence="7">
    <location>
        <begin position="1"/>
        <end position="12"/>
    </location>
</feature>
<evidence type="ECO:0000256" key="4">
    <source>
        <dbReference type="ARBA" id="ARBA00023163"/>
    </source>
</evidence>
<accession>A0AAP0D475</accession>
<evidence type="ECO:0000256" key="3">
    <source>
        <dbReference type="ARBA" id="ARBA00023125"/>
    </source>
</evidence>
<dbReference type="Gene3D" id="1.20.5.170">
    <property type="match status" value="1"/>
</dbReference>
<sequence length="429" mass="47412">MSENQEQIQRAHSSFGDPLESHLSFDQFRPQIQPFVSNPNAETTGKRTGIPPMPPGSQVPVTRSFSQPVFFPGDSLPPLSPSSYRGQNPAPPAAPDQVAGDANANRDIPFGFSTILQSSPPLIPLRKTVKQESSWEKTGNECNADGSGGGERRSEGEVVDDWFSSYVNLNNLGKLNSFRTENRDDLDSSDNEATSSVIGNGRSNNNMHKKEGVKRSADGHIASTTRHYRSVSMDSVMGKINFIDEPLKLLSTGSLEPNADGFNLEVGNGVFNGAELKKIMGSESLAEMALTDPKRVKRILANRQSAARSKERKTRYIAELENKVQTLQTEATTLSAQVTLLQRDLTSLTSQNSELKFRVQAMEQQAHLRDALNDTLTAEVQRLKITRMELSADATNFSQLSINPHMFQLHHQQQEEHKLEQNGDTTNHE</sequence>
<dbReference type="InterPro" id="IPR044759">
    <property type="entry name" value="bZIP_RF2"/>
</dbReference>
<dbReference type="GO" id="GO:0005634">
    <property type="term" value="C:nucleus"/>
    <property type="evidence" value="ECO:0007669"/>
    <property type="project" value="UniProtKB-SubCell"/>
</dbReference>
<dbReference type="GO" id="GO:0003700">
    <property type="term" value="F:DNA-binding transcription factor activity"/>
    <property type="evidence" value="ECO:0007669"/>
    <property type="project" value="InterPro"/>
</dbReference>
<dbReference type="Pfam" id="PF00170">
    <property type="entry name" value="bZIP_1"/>
    <property type="match status" value="1"/>
</dbReference>
<gene>
    <name evidence="9" type="ORF">SSX86_015815</name>
</gene>
<evidence type="ECO:0000256" key="7">
    <source>
        <dbReference type="SAM" id="MobiDB-lite"/>
    </source>
</evidence>
<dbReference type="PANTHER" id="PTHR13690:SF157">
    <property type="entry name" value="BASIC-LEUCINE ZIPPER DOMAIN-CONTAINING PROTEIN-RELATED"/>
    <property type="match status" value="1"/>
</dbReference>